<dbReference type="EMBL" id="CP001011">
    <property type="protein sequence ID" value="ACB93353.1"/>
    <property type="molecule type" value="Genomic_DNA"/>
</dbReference>
<dbReference type="HOGENOM" id="CLU_2940917_0_0_6"/>
<dbReference type="Proteomes" id="UP000001698">
    <property type="component" value="Chromosome"/>
</dbReference>
<dbReference type="RefSeq" id="WP_004090534.1">
    <property type="nucleotide sequence ID" value="NC_010577.1"/>
</dbReference>
<gene>
    <name evidence="1" type="ordered locus">XfasM23_1954</name>
</gene>
<dbReference type="GeneID" id="93905709"/>
<sequence>MTGCADKTLLWCHVAVGTSGGATAQLCSHTAIARRIDINHEMLDAHRDAVWLFQYEEVRIAIQACIIRLYPRDGY</sequence>
<reference evidence="1 2" key="1">
    <citation type="journal article" date="2010" name="J. Bacteriol.">
        <title>Whole genome sequences of two Xylella fastidiosa strains (M12 and M23) causing almond leaf scorch disease in California.</title>
        <authorList>
            <person name="Chen J."/>
            <person name="Xie G."/>
            <person name="Han S."/>
            <person name="Chertkov O."/>
            <person name="Sims D."/>
            <person name="Civerolo E.L."/>
        </authorList>
    </citation>
    <scope>NUCLEOTIDE SEQUENCE [LARGE SCALE GENOMIC DNA]</scope>
    <source>
        <strain evidence="1 2">M23</strain>
    </source>
</reference>
<organism evidence="1 2">
    <name type="scientific">Xylella fastidiosa (strain M23)</name>
    <dbReference type="NCBI Taxonomy" id="405441"/>
    <lineage>
        <taxon>Bacteria</taxon>
        <taxon>Pseudomonadati</taxon>
        <taxon>Pseudomonadota</taxon>
        <taxon>Gammaproteobacteria</taxon>
        <taxon>Lysobacterales</taxon>
        <taxon>Lysobacteraceae</taxon>
        <taxon>Xylella</taxon>
    </lineage>
</organism>
<evidence type="ECO:0000313" key="1">
    <source>
        <dbReference type="EMBL" id="ACB93353.1"/>
    </source>
</evidence>
<proteinExistence type="predicted"/>
<dbReference type="AlphaFoldDB" id="B2I998"/>
<evidence type="ECO:0000313" key="2">
    <source>
        <dbReference type="Proteomes" id="UP000001698"/>
    </source>
</evidence>
<name>B2I998_XYLF2</name>
<protein>
    <submittedName>
        <fullName evidence="1">Uncharacterized protein</fullName>
    </submittedName>
</protein>
<dbReference type="KEGG" id="xfn:XfasM23_1954"/>
<accession>B2I998</accession>